<dbReference type="Gene3D" id="3.30.310.50">
    <property type="entry name" value="Alpha-D-phosphohexomutase, C-terminal domain"/>
    <property type="match status" value="1"/>
</dbReference>
<reference evidence="20 21" key="1">
    <citation type="submission" date="2017-09" db="EMBL/GenBank/DDBJ databases">
        <title>Large-scale bioinformatics analysis of Bacillus genomes uncovers conserved roles of natural products in bacterial physiology.</title>
        <authorList>
            <consortium name="Agbiome Team Llc"/>
            <person name="Bleich R.M."/>
            <person name="Grubbs K.J."/>
            <person name="Santa Maria K.C."/>
            <person name="Allen S.E."/>
            <person name="Farag S."/>
            <person name="Shank E.A."/>
            <person name="Bowers A."/>
        </authorList>
    </citation>
    <scope>NUCLEOTIDE SEQUENCE [LARGE SCALE GENOMIC DNA]</scope>
    <source>
        <strain evidence="20 21">AFS044250</strain>
    </source>
</reference>
<evidence type="ECO:0000256" key="11">
    <source>
        <dbReference type="ARBA" id="ARBA00023235"/>
    </source>
</evidence>
<dbReference type="SUPFAM" id="SSF53738">
    <property type="entry name" value="Phosphoglucomutase, first 3 domains"/>
    <property type="match status" value="3"/>
</dbReference>
<dbReference type="PANTHER" id="PTHR45745:SF1">
    <property type="entry name" value="PHOSPHOGLUCOMUTASE 2B-RELATED"/>
    <property type="match status" value="1"/>
</dbReference>
<keyword evidence="11 20" id="KW-0413">Isomerase</keyword>
<evidence type="ECO:0000256" key="15">
    <source>
        <dbReference type="RuleBase" id="RU004326"/>
    </source>
</evidence>
<dbReference type="InterPro" id="IPR005845">
    <property type="entry name" value="A-D-PHexomutase_a/b/a-II"/>
</dbReference>
<keyword evidence="10 15" id="KW-0460">Magnesium</keyword>
<accession>A0A2B5XYV6</accession>
<dbReference type="InterPro" id="IPR005843">
    <property type="entry name" value="A-D-PHexomutase_C"/>
</dbReference>
<evidence type="ECO:0000313" key="20">
    <source>
        <dbReference type="EMBL" id="PHD64675.1"/>
    </source>
</evidence>
<dbReference type="InterPro" id="IPR005846">
    <property type="entry name" value="A-D-PHexomutase_a/b/a-III"/>
</dbReference>
<protein>
    <recommendedName>
        <fullName evidence="12">Phosphoglucomutase</fullName>
        <ecNumber evidence="6">5.4.2.2</ecNumber>
    </recommendedName>
    <alternativeName>
        <fullName evidence="14">Alpha-phosphoglucomutase</fullName>
    </alternativeName>
    <alternativeName>
        <fullName evidence="13">Glucose phosphomutase</fullName>
    </alternativeName>
</protein>
<proteinExistence type="inferred from homology"/>
<keyword evidence="7" id="KW-0119">Carbohydrate metabolism</keyword>
<evidence type="ECO:0000259" key="17">
    <source>
        <dbReference type="Pfam" id="PF02878"/>
    </source>
</evidence>
<comment type="cofactor">
    <cofactor evidence="2">
        <name>Mg(2+)</name>
        <dbReference type="ChEBI" id="CHEBI:18420"/>
    </cofactor>
</comment>
<dbReference type="RefSeq" id="WP_100062704.1">
    <property type="nucleotide sequence ID" value="NZ_NUSQ01000134.1"/>
</dbReference>
<feature type="domain" description="Alpha-D-phosphohexomutase alpha/beta/alpha" evidence="18">
    <location>
        <begin position="211"/>
        <end position="317"/>
    </location>
</feature>
<dbReference type="GO" id="GO:0006006">
    <property type="term" value="P:glucose metabolic process"/>
    <property type="evidence" value="ECO:0007669"/>
    <property type="project" value="UniProtKB-KW"/>
</dbReference>
<evidence type="ECO:0000256" key="8">
    <source>
        <dbReference type="ARBA" id="ARBA00022553"/>
    </source>
</evidence>
<dbReference type="EMBL" id="NUSQ01000134">
    <property type="protein sequence ID" value="PHD64675.1"/>
    <property type="molecule type" value="Genomic_DNA"/>
</dbReference>
<evidence type="ECO:0000256" key="7">
    <source>
        <dbReference type="ARBA" id="ARBA00022526"/>
    </source>
</evidence>
<evidence type="ECO:0000256" key="10">
    <source>
        <dbReference type="ARBA" id="ARBA00022842"/>
    </source>
</evidence>
<feature type="domain" description="Alpha-D-phosphohexomutase alpha/beta/alpha" evidence="17">
    <location>
        <begin position="43"/>
        <end position="180"/>
    </location>
</feature>
<dbReference type="SUPFAM" id="SSF55957">
    <property type="entry name" value="Phosphoglucomutase, C-terminal domain"/>
    <property type="match status" value="1"/>
</dbReference>
<dbReference type="CDD" id="cd05799">
    <property type="entry name" value="PGM2"/>
    <property type="match status" value="1"/>
</dbReference>
<evidence type="ECO:0000256" key="13">
    <source>
        <dbReference type="ARBA" id="ARBA00041398"/>
    </source>
</evidence>
<keyword evidence="7" id="KW-0313">Glucose metabolism</keyword>
<evidence type="ECO:0000256" key="2">
    <source>
        <dbReference type="ARBA" id="ARBA00001946"/>
    </source>
</evidence>
<evidence type="ECO:0000256" key="6">
    <source>
        <dbReference type="ARBA" id="ARBA00012728"/>
    </source>
</evidence>
<dbReference type="EC" id="5.4.2.2" evidence="6"/>
<evidence type="ECO:0000256" key="3">
    <source>
        <dbReference type="ARBA" id="ARBA00005164"/>
    </source>
</evidence>
<dbReference type="PROSITE" id="PS00710">
    <property type="entry name" value="PGM_PMM"/>
    <property type="match status" value="1"/>
</dbReference>
<dbReference type="Pfam" id="PF00408">
    <property type="entry name" value="PGM_PMM_IV"/>
    <property type="match status" value="1"/>
</dbReference>
<evidence type="ECO:0000259" key="19">
    <source>
        <dbReference type="Pfam" id="PF02880"/>
    </source>
</evidence>
<comment type="similarity">
    <text evidence="5 15">Belongs to the phosphohexose mutase family.</text>
</comment>
<dbReference type="Pfam" id="PF02879">
    <property type="entry name" value="PGM_PMM_II"/>
    <property type="match status" value="1"/>
</dbReference>
<evidence type="ECO:0000256" key="1">
    <source>
        <dbReference type="ARBA" id="ARBA00000443"/>
    </source>
</evidence>
<evidence type="ECO:0000256" key="12">
    <source>
        <dbReference type="ARBA" id="ARBA00039995"/>
    </source>
</evidence>
<gene>
    <name evidence="20" type="ORF">COF40_24025</name>
</gene>
<dbReference type="InterPro" id="IPR005841">
    <property type="entry name" value="Alpha-D-phosphohexomutase_SF"/>
</dbReference>
<evidence type="ECO:0000256" key="5">
    <source>
        <dbReference type="ARBA" id="ARBA00010231"/>
    </source>
</evidence>
<comment type="pathway">
    <text evidence="4">Lipid metabolism.</text>
</comment>
<dbReference type="GO" id="GO:0008973">
    <property type="term" value="F:phosphopentomutase activity"/>
    <property type="evidence" value="ECO:0007669"/>
    <property type="project" value="TreeGrafter"/>
</dbReference>
<feature type="domain" description="Alpha-D-phosphohexomutase C-terminal" evidence="16">
    <location>
        <begin position="503"/>
        <end position="554"/>
    </location>
</feature>
<dbReference type="AlphaFoldDB" id="A0A2B5XYV6"/>
<evidence type="ECO:0000259" key="16">
    <source>
        <dbReference type="Pfam" id="PF00408"/>
    </source>
</evidence>
<comment type="caution">
    <text evidence="20">The sequence shown here is derived from an EMBL/GenBank/DDBJ whole genome shotgun (WGS) entry which is preliminary data.</text>
</comment>
<evidence type="ECO:0000256" key="9">
    <source>
        <dbReference type="ARBA" id="ARBA00022723"/>
    </source>
</evidence>
<sequence>MNWKQEFSRWLSYAELDVELKEQLENMKQDEKKIEDSFYKNLEFGTGGMRGELGAGTNRLNVYTVRKATQGLAKFIEKLGEEAKKRGVVVAYDSRHKSPEFAMEVAATLGAHGITTYVFESLRPTPVLSFSVRHLHTVSGIVLTASHNPPEYNGYKVYGDDGGQLPPKEADELISYVNAVEDELTVEVADVEQLKADGLLHIIGQEVDDAYAAELNDVIINKEMVQKVGKDLKIVFTPLHGTSNLSVRRGLEEVGFTDVTVVKEQELPDPNFSTVKSPNPEEHAAFEYAIRDGEKIGADVLIATDPDADRLGVAVRNHDGEFQVLTGNQTGALMLDYLLSQKKENGTLPEKGVVLKTIVTSEIGRTIAKAYGLDTVDTLTGFKFIGEKIKQYEESGQYEFQFGYEESYGYLIRPFCRDKDAVQSVLFACEVAAYYKSQGKTLYNGLLEVFEKYGFFREDLVSLTLKGKDGAEQIQEMMATFRENPPKEVAGLTVVAVEDYKASIVTSLQDGHKEEIHLPKSNVLKYQLEDGSWFCLRPSGTEPKIKFYFGVKDNSLQNSEQKLLTIKEDIMNRL</sequence>
<dbReference type="GO" id="GO:0006166">
    <property type="term" value="P:purine ribonucleoside salvage"/>
    <property type="evidence" value="ECO:0007669"/>
    <property type="project" value="TreeGrafter"/>
</dbReference>
<evidence type="ECO:0000256" key="14">
    <source>
        <dbReference type="ARBA" id="ARBA00041467"/>
    </source>
</evidence>
<feature type="domain" description="Alpha-D-phosphohexomutase alpha/beta/alpha" evidence="19">
    <location>
        <begin position="327"/>
        <end position="450"/>
    </location>
</feature>
<dbReference type="PRINTS" id="PR00509">
    <property type="entry name" value="PGMPMM"/>
</dbReference>
<keyword evidence="9 15" id="KW-0479">Metal-binding</keyword>
<dbReference type="InterPro" id="IPR016055">
    <property type="entry name" value="A-D-PHexomutase_a/b/a-I/II/III"/>
</dbReference>
<dbReference type="Gene3D" id="3.40.120.10">
    <property type="entry name" value="Alpha-D-Glucose-1,6-Bisphosphate, subunit A, domain 3"/>
    <property type="match status" value="3"/>
</dbReference>
<evidence type="ECO:0000256" key="4">
    <source>
        <dbReference type="ARBA" id="ARBA00005189"/>
    </source>
</evidence>
<comment type="pathway">
    <text evidence="3">Glycolipid metabolism; diglucosyl-diacylglycerol biosynthesis.</text>
</comment>
<dbReference type="InterPro" id="IPR036900">
    <property type="entry name" value="A-D-PHexomutase_C_sf"/>
</dbReference>
<name>A0A2B5XYV6_9BACI</name>
<organism evidence="20 21">
    <name type="scientific">Bacillus toyonensis</name>
    <dbReference type="NCBI Taxonomy" id="155322"/>
    <lineage>
        <taxon>Bacteria</taxon>
        <taxon>Bacillati</taxon>
        <taxon>Bacillota</taxon>
        <taxon>Bacilli</taxon>
        <taxon>Bacillales</taxon>
        <taxon>Bacillaceae</taxon>
        <taxon>Bacillus</taxon>
        <taxon>Bacillus cereus group</taxon>
    </lineage>
</organism>
<dbReference type="Pfam" id="PF02880">
    <property type="entry name" value="PGM_PMM_III"/>
    <property type="match status" value="1"/>
</dbReference>
<evidence type="ECO:0000313" key="21">
    <source>
        <dbReference type="Proteomes" id="UP000225997"/>
    </source>
</evidence>
<dbReference type="Proteomes" id="UP000225997">
    <property type="component" value="Unassembled WGS sequence"/>
</dbReference>
<dbReference type="InterPro" id="IPR005844">
    <property type="entry name" value="A-D-PHexomutase_a/b/a-I"/>
</dbReference>
<evidence type="ECO:0000259" key="18">
    <source>
        <dbReference type="Pfam" id="PF02879"/>
    </source>
</evidence>
<comment type="catalytic activity">
    <reaction evidence="1">
        <text>alpha-D-glucose 1-phosphate = alpha-D-glucose 6-phosphate</text>
        <dbReference type="Rhea" id="RHEA:23536"/>
        <dbReference type="ChEBI" id="CHEBI:58225"/>
        <dbReference type="ChEBI" id="CHEBI:58601"/>
        <dbReference type="EC" id="5.4.2.2"/>
    </reaction>
</comment>
<dbReference type="InterPro" id="IPR016066">
    <property type="entry name" value="A-D-PHexomutase_CS"/>
</dbReference>
<dbReference type="Pfam" id="PF02878">
    <property type="entry name" value="PGM_PMM_I"/>
    <property type="match status" value="1"/>
</dbReference>
<dbReference type="GO" id="GO:0000287">
    <property type="term" value="F:magnesium ion binding"/>
    <property type="evidence" value="ECO:0007669"/>
    <property type="project" value="InterPro"/>
</dbReference>
<dbReference type="GO" id="GO:0004614">
    <property type="term" value="F:phosphoglucomutase activity"/>
    <property type="evidence" value="ECO:0007669"/>
    <property type="project" value="UniProtKB-EC"/>
</dbReference>
<dbReference type="PANTHER" id="PTHR45745">
    <property type="entry name" value="PHOSPHOMANNOMUTASE 45A"/>
    <property type="match status" value="1"/>
</dbReference>
<keyword evidence="8" id="KW-0597">Phosphoprotein</keyword>